<dbReference type="AlphaFoldDB" id="A0A0F9FGW5"/>
<accession>A0A0F9FGW5</accession>
<dbReference type="EMBL" id="LAZR01021349">
    <property type="protein sequence ID" value="KKL85644.1"/>
    <property type="molecule type" value="Genomic_DNA"/>
</dbReference>
<proteinExistence type="predicted"/>
<comment type="caution">
    <text evidence="1">The sequence shown here is derived from an EMBL/GenBank/DDBJ whole genome shotgun (WGS) entry which is preliminary data.</text>
</comment>
<name>A0A0F9FGW5_9ZZZZ</name>
<gene>
    <name evidence="1" type="ORF">LCGC14_1952700</name>
</gene>
<organism evidence="1">
    <name type="scientific">marine sediment metagenome</name>
    <dbReference type="NCBI Taxonomy" id="412755"/>
    <lineage>
        <taxon>unclassified sequences</taxon>
        <taxon>metagenomes</taxon>
        <taxon>ecological metagenomes</taxon>
    </lineage>
</organism>
<sequence>MGAPANFFETKRKAHDLRTVALTTATGAITYTARMGGTADNFTHDRVIRVTTTTTFSMTITVPDGTYYGQKLLVIFEVEASNETVNVTTTTGDNATQMTAAGGYSELQWQGSTLGWVELSNEAT</sequence>
<reference evidence="1" key="1">
    <citation type="journal article" date="2015" name="Nature">
        <title>Complex archaea that bridge the gap between prokaryotes and eukaryotes.</title>
        <authorList>
            <person name="Spang A."/>
            <person name="Saw J.H."/>
            <person name="Jorgensen S.L."/>
            <person name="Zaremba-Niedzwiedzka K."/>
            <person name="Martijn J."/>
            <person name="Lind A.E."/>
            <person name="van Eijk R."/>
            <person name="Schleper C."/>
            <person name="Guy L."/>
            <person name="Ettema T.J."/>
        </authorList>
    </citation>
    <scope>NUCLEOTIDE SEQUENCE</scope>
</reference>
<evidence type="ECO:0000313" key="1">
    <source>
        <dbReference type="EMBL" id="KKL85644.1"/>
    </source>
</evidence>
<protein>
    <submittedName>
        <fullName evidence="1">Uncharacterized protein</fullName>
    </submittedName>
</protein>